<organism evidence="3 4">
    <name type="scientific">Candidatus Faeciplasma pullistercoris</name>
    <dbReference type="NCBI Taxonomy" id="2840800"/>
    <lineage>
        <taxon>Bacteria</taxon>
        <taxon>Bacillati</taxon>
        <taxon>Bacillota</taxon>
        <taxon>Clostridia</taxon>
        <taxon>Eubacteriales</taxon>
        <taxon>Oscillospiraceae</taxon>
        <taxon>Oscillospiraceae incertae sedis</taxon>
        <taxon>Candidatus Faeciplasma</taxon>
    </lineage>
</organism>
<name>A0A9D1GTU2_9FIRM</name>
<reference evidence="3" key="2">
    <citation type="journal article" date="2021" name="PeerJ">
        <title>Extensive microbial diversity within the chicken gut microbiome revealed by metagenomics and culture.</title>
        <authorList>
            <person name="Gilroy R."/>
            <person name="Ravi A."/>
            <person name="Getino M."/>
            <person name="Pursley I."/>
            <person name="Horton D.L."/>
            <person name="Alikhan N.F."/>
            <person name="Baker D."/>
            <person name="Gharbi K."/>
            <person name="Hall N."/>
            <person name="Watson M."/>
            <person name="Adriaenssens E.M."/>
            <person name="Foster-Nyarko E."/>
            <person name="Jarju S."/>
            <person name="Secka A."/>
            <person name="Antonio M."/>
            <person name="Oren A."/>
            <person name="Chaudhuri R.R."/>
            <person name="La Ragione R."/>
            <person name="Hildebrand F."/>
            <person name="Pallen M.J."/>
        </authorList>
    </citation>
    <scope>NUCLEOTIDE SEQUENCE</scope>
    <source>
        <strain evidence="3">CHK33-4379</strain>
    </source>
</reference>
<keyword evidence="2" id="KW-0732">Signal</keyword>
<feature type="compositionally biased region" description="Low complexity" evidence="1">
    <location>
        <begin position="30"/>
        <end position="48"/>
    </location>
</feature>
<accession>A0A9D1GTU2</accession>
<evidence type="ECO:0000256" key="1">
    <source>
        <dbReference type="SAM" id="MobiDB-lite"/>
    </source>
</evidence>
<sequence>MNKAAFLLTSLMILVCLLSGCDSSSHIPDSSLPSNTSALTSTESATASQPQHSDELYPDVSEGSIPSSLYGSYLTMYSGEDELEFPYIRLFNSYEDIEDYFYPSERYFRFGKRFTIACASFNDEFFAENDVMMLVIKEDSTYVSHSLDNISASDGKTTIAITRHIDSDATESNSEAVYHLIFTAPKGAFSGVSADNFSLTIDEIIDAENSQALDAERFRYVYPEFWPQVYSADAASDDSVPVIDSIQSYDELLGFYDSYKDDFDLDNQFLRYIGPVYDEAMFDDYILLIAVLPYDDRLPRPVVSELFVYNNQIYISIDNLTYDVPPEEEIWYLTAVAVSKRDLDGVNLKEFNIG</sequence>
<evidence type="ECO:0000313" key="4">
    <source>
        <dbReference type="Proteomes" id="UP000824136"/>
    </source>
</evidence>
<dbReference type="Proteomes" id="UP000824136">
    <property type="component" value="Unassembled WGS sequence"/>
</dbReference>
<evidence type="ECO:0000313" key="3">
    <source>
        <dbReference type="EMBL" id="HIT59096.1"/>
    </source>
</evidence>
<dbReference type="EMBL" id="DVLL01000020">
    <property type="protein sequence ID" value="HIT59096.1"/>
    <property type="molecule type" value="Genomic_DNA"/>
</dbReference>
<feature type="signal peptide" evidence="2">
    <location>
        <begin position="1"/>
        <end position="24"/>
    </location>
</feature>
<proteinExistence type="predicted"/>
<reference evidence="3" key="1">
    <citation type="submission" date="2020-10" db="EMBL/GenBank/DDBJ databases">
        <authorList>
            <person name="Gilroy R."/>
        </authorList>
    </citation>
    <scope>NUCLEOTIDE SEQUENCE</scope>
    <source>
        <strain evidence="3">CHK33-4379</strain>
    </source>
</reference>
<comment type="caution">
    <text evidence="3">The sequence shown here is derived from an EMBL/GenBank/DDBJ whole genome shotgun (WGS) entry which is preliminary data.</text>
</comment>
<evidence type="ECO:0008006" key="5">
    <source>
        <dbReference type="Google" id="ProtNLM"/>
    </source>
</evidence>
<dbReference type="PROSITE" id="PS51257">
    <property type="entry name" value="PROKAR_LIPOPROTEIN"/>
    <property type="match status" value="1"/>
</dbReference>
<gene>
    <name evidence="3" type="ORF">IAC39_05260</name>
</gene>
<evidence type="ECO:0000256" key="2">
    <source>
        <dbReference type="SAM" id="SignalP"/>
    </source>
</evidence>
<feature type="chain" id="PRO_5038469197" description="Lipoprotein" evidence="2">
    <location>
        <begin position="25"/>
        <end position="354"/>
    </location>
</feature>
<feature type="region of interest" description="Disordered" evidence="1">
    <location>
        <begin position="30"/>
        <end position="59"/>
    </location>
</feature>
<protein>
    <recommendedName>
        <fullName evidence="5">Lipoprotein</fullName>
    </recommendedName>
</protein>
<dbReference type="AlphaFoldDB" id="A0A9D1GTU2"/>